<comment type="cofactor">
    <cofactor evidence="3">
        <name>Mg(2+)</name>
        <dbReference type="ChEBI" id="CHEBI:18420"/>
    </cofactor>
</comment>
<keyword evidence="7" id="KW-0547">Nucleotide-binding</keyword>
<dbReference type="InterPro" id="IPR014721">
    <property type="entry name" value="Ribsml_uS5_D2-typ_fold_subgr"/>
</dbReference>
<evidence type="ECO:0000256" key="5">
    <source>
        <dbReference type="ARBA" id="ARBA00012895"/>
    </source>
</evidence>
<dbReference type="InterPro" id="IPR031660">
    <property type="entry name" value="TOPRIM_C"/>
</dbReference>
<evidence type="ECO:0000256" key="7">
    <source>
        <dbReference type="ARBA" id="ARBA00022741"/>
    </source>
</evidence>
<dbReference type="PANTHER" id="PTHR10169">
    <property type="entry name" value="DNA TOPOISOMERASE/GYRASE"/>
    <property type="match status" value="1"/>
</dbReference>
<dbReference type="PROSITE" id="PS50880">
    <property type="entry name" value="TOPRIM"/>
    <property type="match status" value="1"/>
</dbReference>
<dbReference type="PRINTS" id="PR01158">
    <property type="entry name" value="TOPISMRASEII"/>
</dbReference>
<keyword evidence="8" id="KW-0067">ATP-binding</keyword>
<accession>A0AAU6W3N3</accession>
<evidence type="ECO:0000256" key="10">
    <source>
        <dbReference type="ARBA" id="ARBA00023125"/>
    </source>
</evidence>
<gene>
    <name evidence="14" type="ORF">Cygsa01_00168</name>
</gene>
<evidence type="ECO:0000256" key="8">
    <source>
        <dbReference type="ARBA" id="ARBA00022840"/>
    </source>
</evidence>
<evidence type="ECO:0000256" key="2">
    <source>
        <dbReference type="ARBA" id="ARBA00001913"/>
    </source>
</evidence>
<evidence type="ECO:0000256" key="11">
    <source>
        <dbReference type="ARBA" id="ARBA00023235"/>
    </source>
</evidence>
<dbReference type="InterPro" id="IPR013759">
    <property type="entry name" value="Topo_IIA_B_C"/>
</dbReference>
<sequence>MSAAEYLGKVKILTEVEHILKRPARYVGSTTPEASPQYLITDGKATRETITFVPATIKIFDEIITNSRDFSLTPEGKHMKTIRVDVNPMLGSISVYDDGGIPVLKHPEYKAWIPEILLGRVRAGTNFDDKSDSESAGQNGEGAALTNIFSTEFKVETADGKKRFEMTFSDNMHKKSEAVISACPLKYTRITYMPDQEALNFDFDRAFVKLIERRVYEIAASAPHLDVYYNGKVIQMTSFEHYVGLFTDSYVYEQTPNWRMAIAKASEDSGFEQFSFVNSTSTYNGGTHVEYVMEQVISGIRGHIEKKTKVKLKPSDIRNHLRLFLDCTINNPRYNSQTKDNLITPVSLYGAPYKVSEKFIKKLLATDIVKEIIEWAERRQKADLLAEARAKAKLENKNDLADIVKYEPANSNNPAEKILILAEGDSAANPIIATRNTDKHGVFPMRGASISAMGNELKKIVNNVEVTNICKILGVAVGKKYHLEDLRYHTVLVATDADKDGAHIRGLITCFFWVFWPQFVKEGRLKFLITPVFKVTTSKGEVLEFFTTEEYEVWAKKGIKHTHVYLKGLGSNELEDFTRYLNDQKYWETMEVLDEADEAAITLAFHPDMADDRKVWLEGCTILTEAP</sequence>
<dbReference type="InterPro" id="IPR020568">
    <property type="entry name" value="Ribosomal_Su5_D2-typ_SF"/>
</dbReference>
<evidence type="ECO:0000256" key="3">
    <source>
        <dbReference type="ARBA" id="ARBA00001946"/>
    </source>
</evidence>
<dbReference type="GO" id="GO:0003918">
    <property type="term" value="F:DNA topoisomerase type II (double strand cut, ATP-hydrolyzing) activity"/>
    <property type="evidence" value="ECO:0007669"/>
    <property type="project" value="UniProtKB-EC"/>
</dbReference>
<proteinExistence type="inferred from homology"/>
<dbReference type="SUPFAM" id="SSF56719">
    <property type="entry name" value="Type II DNA topoisomerase"/>
    <property type="match status" value="1"/>
</dbReference>
<dbReference type="FunFam" id="3.40.50.670:FF:000001">
    <property type="entry name" value="DNA topoisomerase 2"/>
    <property type="match status" value="1"/>
</dbReference>
<evidence type="ECO:0000256" key="6">
    <source>
        <dbReference type="ARBA" id="ARBA00019635"/>
    </source>
</evidence>
<evidence type="ECO:0000256" key="4">
    <source>
        <dbReference type="ARBA" id="ARBA00011080"/>
    </source>
</evidence>
<evidence type="ECO:0000256" key="1">
    <source>
        <dbReference type="ARBA" id="ARBA00000185"/>
    </source>
</evidence>
<dbReference type="Gene3D" id="3.30.1490.30">
    <property type="match status" value="1"/>
</dbReference>
<dbReference type="PANTHER" id="PTHR10169:SF38">
    <property type="entry name" value="DNA TOPOISOMERASE 2"/>
    <property type="match status" value="1"/>
</dbReference>
<dbReference type="SUPFAM" id="SSF55874">
    <property type="entry name" value="ATPase domain of HSP90 chaperone/DNA topoisomerase II/histidine kinase"/>
    <property type="match status" value="1"/>
</dbReference>
<protein>
    <recommendedName>
        <fullName evidence="6">DNA topoisomerase 2</fullName>
        <ecNumber evidence="5">5.6.2.2</ecNumber>
    </recommendedName>
    <alternativeName>
        <fullName evidence="12">DNA topoisomerase II</fullName>
    </alternativeName>
</protein>
<keyword evidence="9" id="KW-0799">Topoisomerase</keyword>
<evidence type="ECO:0000256" key="9">
    <source>
        <dbReference type="ARBA" id="ARBA00023029"/>
    </source>
</evidence>
<dbReference type="InterPro" id="IPR050634">
    <property type="entry name" value="DNA_Topoisomerase_II"/>
</dbReference>
<dbReference type="Gene3D" id="3.40.50.670">
    <property type="match status" value="1"/>
</dbReference>
<dbReference type="Gene3D" id="3.30.230.10">
    <property type="match status" value="1"/>
</dbReference>
<dbReference type="Pfam" id="PF01751">
    <property type="entry name" value="Toprim"/>
    <property type="match status" value="1"/>
</dbReference>
<reference evidence="14" key="1">
    <citation type="journal article" date="2024" name="J. Gen. Virol.">
        <title>Novel phages of Pseudomonas syringae unveil numerous potential auxiliary metabolic genes.</title>
        <authorList>
            <person name="Feltin C."/>
            <person name="Garneau J.R."/>
            <person name="Morris C.E."/>
            <person name="Berard A."/>
            <person name="Torres-Barcelo C."/>
        </authorList>
    </citation>
    <scope>NUCLEOTIDE SEQUENCE</scope>
</reference>
<dbReference type="InterPro" id="IPR013760">
    <property type="entry name" value="Topo_IIA-like_dom_sf"/>
</dbReference>
<keyword evidence="11" id="KW-0413">Isomerase</keyword>
<dbReference type="InterPro" id="IPR013506">
    <property type="entry name" value="Topo_IIA_bsu_dom2"/>
</dbReference>
<comment type="catalytic activity">
    <reaction evidence="1">
        <text>ATP-dependent breakage, passage and rejoining of double-stranded DNA.</text>
        <dbReference type="EC" id="5.6.2.2"/>
    </reaction>
</comment>
<comment type="similarity">
    <text evidence="4">Belongs to the type II topoisomerase family.</text>
</comment>
<dbReference type="Pfam" id="PF16898">
    <property type="entry name" value="TOPRIM_C"/>
    <property type="match status" value="1"/>
</dbReference>
<keyword evidence="10" id="KW-0238">DNA-binding</keyword>
<dbReference type="Gene3D" id="3.30.565.10">
    <property type="entry name" value="Histidine kinase-like ATPase, C-terminal domain"/>
    <property type="match status" value="1"/>
</dbReference>
<evidence type="ECO:0000256" key="12">
    <source>
        <dbReference type="ARBA" id="ARBA00031138"/>
    </source>
</evidence>
<dbReference type="InterPro" id="IPR001241">
    <property type="entry name" value="Topo_IIA"/>
</dbReference>
<dbReference type="Pfam" id="PF00204">
    <property type="entry name" value="DNA_gyraseB"/>
    <property type="match status" value="1"/>
</dbReference>
<name>A0AAU6W3N3_9VIRU</name>
<dbReference type="EMBL" id="PP179332">
    <property type="protein sequence ID" value="XAI71214.1"/>
    <property type="molecule type" value="Genomic_DNA"/>
</dbReference>
<dbReference type="GO" id="GO:0005524">
    <property type="term" value="F:ATP binding"/>
    <property type="evidence" value="ECO:0007669"/>
    <property type="project" value="UniProtKB-KW"/>
</dbReference>
<dbReference type="SUPFAM" id="SSF54211">
    <property type="entry name" value="Ribosomal protein S5 domain 2-like"/>
    <property type="match status" value="1"/>
</dbReference>
<evidence type="ECO:0000313" key="14">
    <source>
        <dbReference type="EMBL" id="XAI71214.1"/>
    </source>
</evidence>
<feature type="domain" description="Toprim" evidence="13">
    <location>
        <begin position="417"/>
        <end position="530"/>
    </location>
</feature>
<dbReference type="GO" id="GO:0003677">
    <property type="term" value="F:DNA binding"/>
    <property type="evidence" value="ECO:0007669"/>
    <property type="project" value="UniProtKB-KW"/>
</dbReference>
<dbReference type="InterPro" id="IPR006171">
    <property type="entry name" value="TOPRIM_dom"/>
</dbReference>
<dbReference type="EC" id="5.6.2.2" evidence="5"/>
<dbReference type="PRINTS" id="PR00418">
    <property type="entry name" value="TPI2FAMILY"/>
</dbReference>
<dbReference type="InterPro" id="IPR036890">
    <property type="entry name" value="HATPase_C_sf"/>
</dbReference>
<dbReference type="SMART" id="SM00433">
    <property type="entry name" value="TOP2c"/>
    <property type="match status" value="1"/>
</dbReference>
<dbReference type="GO" id="GO:0000819">
    <property type="term" value="P:sister chromatid segregation"/>
    <property type="evidence" value="ECO:0007669"/>
    <property type="project" value="TreeGrafter"/>
</dbReference>
<dbReference type="GO" id="GO:0006265">
    <property type="term" value="P:DNA topological change"/>
    <property type="evidence" value="ECO:0007669"/>
    <property type="project" value="InterPro"/>
</dbReference>
<comment type="cofactor">
    <cofactor evidence="2">
        <name>Ca(2+)</name>
        <dbReference type="ChEBI" id="CHEBI:29108"/>
    </cofactor>
</comment>
<evidence type="ECO:0000259" key="13">
    <source>
        <dbReference type="PROSITE" id="PS50880"/>
    </source>
</evidence>
<organism evidence="14">
    <name type="scientific">Pseudomonas phage Cygsa01</name>
    <dbReference type="NCBI Taxonomy" id="3138529"/>
    <lineage>
        <taxon>Viruses</taxon>
    </lineage>
</organism>
<dbReference type="InterPro" id="IPR001154">
    <property type="entry name" value="TopoII_euk"/>
</dbReference>